<feature type="transmembrane region" description="Helical" evidence="6">
    <location>
        <begin position="109"/>
        <end position="136"/>
    </location>
</feature>
<feature type="transmembrane region" description="Helical" evidence="6">
    <location>
        <begin position="367"/>
        <end position="387"/>
    </location>
</feature>
<dbReference type="NCBIfam" id="NF037982">
    <property type="entry name" value="Nramp_1"/>
    <property type="match status" value="1"/>
</dbReference>
<name>A0A975GB52_9THEO</name>
<keyword evidence="2 6" id="KW-0813">Transport</keyword>
<evidence type="ECO:0000256" key="5">
    <source>
        <dbReference type="ARBA" id="ARBA00023136"/>
    </source>
</evidence>
<dbReference type="AlphaFoldDB" id="A0A975GB52"/>
<keyword evidence="8" id="KW-1185">Reference proteome</keyword>
<dbReference type="GO" id="GO:0005384">
    <property type="term" value="F:manganese ion transmembrane transporter activity"/>
    <property type="evidence" value="ECO:0007669"/>
    <property type="project" value="TreeGrafter"/>
</dbReference>
<feature type="transmembrane region" description="Helical" evidence="6">
    <location>
        <begin position="258"/>
        <end position="281"/>
    </location>
</feature>
<organism evidence="7 8">
    <name type="scientific">Aceticella autotrophica</name>
    <dbReference type="NCBI Taxonomy" id="2755338"/>
    <lineage>
        <taxon>Bacteria</taxon>
        <taxon>Bacillati</taxon>
        <taxon>Bacillota</taxon>
        <taxon>Clostridia</taxon>
        <taxon>Thermoanaerobacterales</taxon>
        <taxon>Thermoanaerobacteraceae</taxon>
        <taxon>Aceticella</taxon>
    </lineage>
</organism>
<dbReference type="KEGG" id="aaut:ACETAC_04245"/>
<proteinExistence type="inferred from homology"/>
<dbReference type="PANTHER" id="PTHR11706">
    <property type="entry name" value="SOLUTE CARRIER PROTEIN FAMILY 11 MEMBER"/>
    <property type="match status" value="1"/>
</dbReference>
<keyword evidence="6" id="KW-0406">Ion transport</keyword>
<gene>
    <name evidence="6" type="primary">mntH</name>
    <name evidence="7" type="ORF">ACETAC_04245</name>
</gene>
<keyword evidence="4 6" id="KW-1133">Transmembrane helix</keyword>
<reference evidence="7" key="1">
    <citation type="submission" date="2020-08" db="EMBL/GenBank/DDBJ databases">
        <title>Genomic insights into the carbon and energy metabolism of the first obligate autotrophic acetogenic bacterium Aceticella autotrophica gen. nov., sp. nov.</title>
        <authorList>
            <person name="Toshchakov S.V."/>
            <person name="Elcheninov A.G."/>
            <person name="Kublanov I.V."/>
            <person name="Frolov E.N."/>
            <person name="Lebedinsky A.V."/>
        </authorList>
    </citation>
    <scope>NUCLEOTIDE SEQUENCE</scope>
    <source>
        <strain evidence="7">3443-3Ac</strain>
    </source>
</reference>
<feature type="transmembrane region" description="Helical" evidence="6">
    <location>
        <begin position="67"/>
        <end position="89"/>
    </location>
</feature>
<dbReference type="GO" id="GO:0015293">
    <property type="term" value="F:symporter activity"/>
    <property type="evidence" value="ECO:0007669"/>
    <property type="project" value="UniProtKB-UniRule"/>
</dbReference>
<evidence type="ECO:0000256" key="2">
    <source>
        <dbReference type="ARBA" id="ARBA00022448"/>
    </source>
</evidence>
<keyword evidence="3 6" id="KW-0812">Transmembrane</keyword>
<evidence type="ECO:0000256" key="1">
    <source>
        <dbReference type="ARBA" id="ARBA00004141"/>
    </source>
</evidence>
<evidence type="ECO:0000256" key="6">
    <source>
        <dbReference type="HAMAP-Rule" id="MF_00221"/>
    </source>
</evidence>
<feature type="transmembrane region" description="Helical" evidence="6">
    <location>
        <begin position="166"/>
        <end position="184"/>
    </location>
</feature>
<feature type="transmembrane region" description="Helical" evidence="6">
    <location>
        <begin position="344"/>
        <end position="361"/>
    </location>
</feature>
<dbReference type="NCBIfam" id="NF001923">
    <property type="entry name" value="PRK00701.1"/>
    <property type="match status" value="1"/>
</dbReference>
<keyword evidence="6" id="KW-1003">Cell membrane</keyword>
<keyword evidence="6" id="KW-0769">Symport</keyword>
<dbReference type="GO" id="GO:0015086">
    <property type="term" value="F:cadmium ion transmembrane transporter activity"/>
    <property type="evidence" value="ECO:0007669"/>
    <property type="project" value="TreeGrafter"/>
</dbReference>
<feature type="transmembrane region" description="Helical" evidence="6">
    <location>
        <begin position="407"/>
        <end position="427"/>
    </location>
</feature>
<dbReference type="GO" id="GO:0046872">
    <property type="term" value="F:metal ion binding"/>
    <property type="evidence" value="ECO:0007669"/>
    <property type="project" value="UniProtKB-UniRule"/>
</dbReference>
<dbReference type="Proteomes" id="UP000671913">
    <property type="component" value="Chromosome"/>
</dbReference>
<feature type="transmembrane region" description="Helical" evidence="6">
    <location>
        <begin position="32"/>
        <end position="47"/>
    </location>
</feature>
<dbReference type="PRINTS" id="PR00447">
    <property type="entry name" value="NATRESASSCMP"/>
</dbReference>
<dbReference type="EMBL" id="CP060096">
    <property type="protein sequence ID" value="QSZ28073.1"/>
    <property type="molecule type" value="Genomic_DNA"/>
</dbReference>
<evidence type="ECO:0000256" key="3">
    <source>
        <dbReference type="ARBA" id="ARBA00022692"/>
    </source>
</evidence>
<dbReference type="PANTHER" id="PTHR11706:SF33">
    <property type="entry name" value="NATURAL RESISTANCE-ASSOCIATED MACROPHAGE PROTEIN 2"/>
    <property type="match status" value="1"/>
</dbReference>
<protein>
    <recommendedName>
        <fullName evidence="6">Divalent metal cation transporter MntH</fullName>
    </recommendedName>
</protein>
<dbReference type="Pfam" id="PF01566">
    <property type="entry name" value="Nramp"/>
    <property type="match status" value="1"/>
</dbReference>
<evidence type="ECO:0000313" key="7">
    <source>
        <dbReference type="EMBL" id="QSZ28073.1"/>
    </source>
</evidence>
<feature type="transmembrane region" description="Helical" evidence="6">
    <location>
        <begin position="210"/>
        <end position="229"/>
    </location>
</feature>
<sequence>MSKFQLRGEDMNDQTASIETKIRHKVFSINQLLKYLGPAFVVSVAYVDPGNFATNISGGSMFNYSLLWVILWSNIMAIFLQSMSAKLGIATGRSLPKICSLIFQRKTNWFLWIIAELAAMATDLAEFLGGTLGLYLLFKIPMVYAGFLTGIITFMIVYMEKYGQKVVELIISILIAIICIAYGMELFLAKPDWTKVAICTIIPSLSNGEAVLIAVGMLGATVMPHVIYLHSQLVQCRNKGFVTDEDKRKHLKMERIDIAIAMNIAFIVNAAMVIVSAAVFYKNGMVVNTIEEAHMSLKPLLGTMSSAAFGIALLASGLSSSAVGTMAGQTIMSGFIGLNIPINLRRLITMIPALAIIEMGINPMKALVISQVILSFALPAAIIPMLLITRRKDIMGKLVNKPITDVLGWIITGIIIFLNILLLYYTFTADI</sequence>
<feature type="transmembrane region" description="Helical" evidence="6">
    <location>
        <begin position="301"/>
        <end position="323"/>
    </location>
</feature>
<feature type="transmembrane region" description="Helical" evidence="6">
    <location>
        <begin position="142"/>
        <end position="159"/>
    </location>
</feature>
<comment type="function">
    <text evidence="6">H(+)-stimulated, divalent metal cation uptake system.</text>
</comment>
<evidence type="ECO:0000313" key="8">
    <source>
        <dbReference type="Proteomes" id="UP000671913"/>
    </source>
</evidence>
<comment type="subcellular location">
    <subcellularLocation>
        <location evidence="6">Cell membrane</location>
        <topology evidence="6">Multi-pass membrane protein</topology>
    </subcellularLocation>
    <subcellularLocation>
        <location evidence="1">Membrane</location>
        <topology evidence="1">Multi-pass membrane protein</topology>
    </subcellularLocation>
</comment>
<dbReference type="HAMAP" id="MF_00221">
    <property type="entry name" value="NRAMP"/>
    <property type="match status" value="1"/>
</dbReference>
<comment type="similarity">
    <text evidence="6">Belongs to the NRAMP family.</text>
</comment>
<dbReference type="NCBIfam" id="TIGR01197">
    <property type="entry name" value="nramp"/>
    <property type="match status" value="1"/>
</dbReference>
<dbReference type="GO" id="GO:0034755">
    <property type="term" value="P:iron ion transmembrane transport"/>
    <property type="evidence" value="ECO:0007669"/>
    <property type="project" value="TreeGrafter"/>
</dbReference>
<evidence type="ECO:0000256" key="4">
    <source>
        <dbReference type="ARBA" id="ARBA00022989"/>
    </source>
</evidence>
<dbReference type="InterPro" id="IPR001046">
    <property type="entry name" value="NRAMP_fam"/>
</dbReference>
<dbReference type="GO" id="GO:0005886">
    <property type="term" value="C:plasma membrane"/>
    <property type="evidence" value="ECO:0007669"/>
    <property type="project" value="UniProtKB-SubCell"/>
</dbReference>
<keyword evidence="5 6" id="KW-0472">Membrane</keyword>
<accession>A0A975GB52</accession>